<dbReference type="OrthoDB" id="413313at2759"/>
<evidence type="ECO:0000256" key="2">
    <source>
        <dbReference type="ARBA" id="ARBA00022692"/>
    </source>
</evidence>
<evidence type="ECO:0000256" key="3">
    <source>
        <dbReference type="ARBA" id="ARBA00022989"/>
    </source>
</evidence>
<keyword evidence="3 6" id="KW-1133">Transmembrane helix</keyword>
<evidence type="ECO:0000256" key="1">
    <source>
        <dbReference type="ARBA" id="ARBA00004225"/>
    </source>
</evidence>
<evidence type="ECO:0000256" key="5">
    <source>
        <dbReference type="ARBA" id="ARBA00023136"/>
    </source>
</evidence>
<gene>
    <name evidence="7" type="ORF">ASPVEDRAFT_46249</name>
</gene>
<feature type="transmembrane region" description="Helical" evidence="6">
    <location>
        <begin position="531"/>
        <end position="553"/>
    </location>
</feature>
<organism evidence="7 8">
    <name type="scientific">Aspergillus versicolor CBS 583.65</name>
    <dbReference type="NCBI Taxonomy" id="1036611"/>
    <lineage>
        <taxon>Eukaryota</taxon>
        <taxon>Fungi</taxon>
        <taxon>Dikarya</taxon>
        <taxon>Ascomycota</taxon>
        <taxon>Pezizomycotina</taxon>
        <taxon>Eurotiomycetes</taxon>
        <taxon>Eurotiomycetidae</taxon>
        <taxon>Eurotiales</taxon>
        <taxon>Aspergillaceae</taxon>
        <taxon>Aspergillus</taxon>
        <taxon>Aspergillus subgen. Nidulantes</taxon>
    </lineage>
</organism>
<keyword evidence="2 6" id="KW-0812">Transmembrane</keyword>
<name>A0A1L9PZK5_ASPVE</name>
<evidence type="ECO:0008006" key="9">
    <source>
        <dbReference type="Google" id="ProtNLM"/>
    </source>
</evidence>
<keyword evidence="4" id="KW-0496">Mitochondrion</keyword>
<accession>A0A1L9PZK5</accession>
<dbReference type="PANTHER" id="PTHR28234:SF1">
    <property type="entry name" value="NUCLEAR CONTROL OF ATPASE PROTEIN 2"/>
    <property type="match status" value="1"/>
</dbReference>
<protein>
    <recommendedName>
        <fullName evidence="9">Nuclear control of ATPase protein 2</fullName>
    </recommendedName>
</protein>
<sequence>MSAFQSKFSSLEAQLGEIYQRIDDNLDIRDPNGRIDYPIERLAALKSIISQLSVDSKSNGHLQSDSLVNVISKSCDRLRASLDVTSESDVLSYQLSNLSWLVSAKASIQTIAVVSKVFSDNFHLLNEEIRYWDDVLESEWGLSLFTIQTFPLKIWRRNMEPGHNDSSSAASKHLAEYIAARTRPSSSLWVQFYNSAQRCTSLRPCTFQVGLFWSLNESKLEIQRRKRKLKVMRDFNASSVGLLIGECLSFGEGIYKAGSIDGFQDGSTGSSINGDLSQAVQASVGILKSLLQTAGDENGICEHANKLVGIGDDPSRWEKYNSGIDLDAQGTLRELIYILTDLLPRHKQISTGCIVELGRPSAAVRYWLPISLALVSTTTSLKIARDVGPVLVESISNFGATTLDFWKNWVVSPTWKLIRTIRHDEKSDIALMSKSSLEADRASLERMVVDFVLDRGEHSDPAEPTDFIADKVREGDLTPVLRAYEKDLRTPFVGTVRGDLVRALLIQIQKTKVDVEVAMSGIDALLKSQELVFGFVGLTPGLLISYASMRWLFGFLGSRRGFRLGKKQDNLRYALR</sequence>
<evidence type="ECO:0000256" key="6">
    <source>
        <dbReference type="SAM" id="Phobius"/>
    </source>
</evidence>
<keyword evidence="5 6" id="KW-0472">Membrane</keyword>
<dbReference type="VEuPathDB" id="FungiDB:ASPVEDRAFT_46249"/>
<dbReference type="STRING" id="1036611.A0A1L9PZK5"/>
<keyword evidence="8" id="KW-1185">Reference proteome</keyword>
<evidence type="ECO:0000313" key="8">
    <source>
        <dbReference type="Proteomes" id="UP000184073"/>
    </source>
</evidence>
<dbReference type="EMBL" id="KV878135">
    <property type="protein sequence ID" value="OJJ06886.1"/>
    <property type="molecule type" value="Genomic_DNA"/>
</dbReference>
<reference evidence="8" key="1">
    <citation type="journal article" date="2017" name="Genome Biol.">
        <title>Comparative genomics reveals high biological diversity and specific adaptations in the industrially and medically important fungal genus Aspergillus.</title>
        <authorList>
            <person name="de Vries R.P."/>
            <person name="Riley R."/>
            <person name="Wiebenga A."/>
            <person name="Aguilar-Osorio G."/>
            <person name="Amillis S."/>
            <person name="Uchima C.A."/>
            <person name="Anderluh G."/>
            <person name="Asadollahi M."/>
            <person name="Askin M."/>
            <person name="Barry K."/>
            <person name="Battaglia E."/>
            <person name="Bayram O."/>
            <person name="Benocci T."/>
            <person name="Braus-Stromeyer S.A."/>
            <person name="Caldana C."/>
            <person name="Canovas D."/>
            <person name="Cerqueira G.C."/>
            <person name="Chen F."/>
            <person name="Chen W."/>
            <person name="Choi C."/>
            <person name="Clum A."/>
            <person name="Dos Santos R.A."/>
            <person name="Damasio A.R."/>
            <person name="Diallinas G."/>
            <person name="Emri T."/>
            <person name="Fekete E."/>
            <person name="Flipphi M."/>
            <person name="Freyberg S."/>
            <person name="Gallo A."/>
            <person name="Gournas C."/>
            <person name="Habgood R."/>
            <person name="Hainaut M."/>
            <person name="Harispe M.L."/>
            <person name="Henrissat B."/>
            <person name="Hilden K.S."/>
            <person name="Hope R."/>
            <person name="Hossain A."/>
            <person name="Karabika E."/>
            <person name="Karaffa L."/>
            <person name="Karanyi Z."/>
            <person name="Krasevec N."/>
            <person name="Kuo A."/>
            <person name="Kusch H."/>
            <person name="LaButti K."/>
            <person name="Lagendijk E.L."/>
            <person name="Lapidus A."/>
            <person name="Levasseur A."/>
            <person name="Lindquist E."/>
            <person name="Lipzen A."/>
            <person name="Logrieco A.F."/>
            <person name="MacCabe A."/>
            <person name="Maekelae M.R."/>
            <person name="Malavazi I."/>
            <person name="Melin P."/>
            <person name="Meyer V."/>
            <person name="Mielnichuk N."/>
            <person name="Miskei M."/>
            <person name="Molnar A.P."/>
            <person name="Mule G."/>
            <person name="Ngan C.Y."/>
            <person name="Orejas M."/>
            <person name="Orosz E."/>
            <person name="Ouedraogo J.P."/>
            <person name="Overkamp K.M."/>
            <person name="Park H.-S."/>
            <person name="Perrone G."/>
            <person name="Piumi F."/>
            <person name="Punt P.J."/>
            <person name="Ram A.F."/>
            <person name="Ramon A."/>
            <person name="Rauscher S."/>
            <person name="Record E."/>
            <person name="Riano-Pachon D.M."/>
            <person name="Robert V."/>
            <person name="Roehrig J."/>
            <person name="Ruller R."/>
            <person name="Salamov A."/>
            <person name="Salih N.S."/>
            <person name="Samson R.A."/>
            <person name="Sandor E."/>
            <person name="Sanguinetti M."/>
            <person name="Schuetze T."/>
            <person name="Sepcic K."/>
            <person name="Shelest E."/>
            <person name="Sherlock G."/>
            <person name="Sophianopoulou V."/>
            <person name="Squina F.M."/>
            <person name="Sun H."/>
            <person name="Susca A."/>
            <person name="Todd R.B."/>
            <person name="Tsang A."/>
            <person name="Unkles S.E."/>
            <person name="van de Wiele N."/>
            <person name="van Rossen-Uffink D."/>
            <person name="Oliveira J.V."/>
            <person name="Vesth T.C."/>
            <person name="Visser J."/>
            <person name="Yu J.-H."/>
            <person name="Zhou M."/>
            <person name="Andersen M.R."/>
            <person name="Archer D.B."/>
            <person name="Baker S.E."/>
            <person name="Benoit I."/>
            <person name="Brakhage A.A."/>
            <person name="Braus G.H."/>
            <person name="Fischer R."/>
            <person name="Frisvad J.C."/>
            <person name="Goldman G.H."/>
            <person name="Houbraken J."/>
            <person name="Oakley B."/>
            <person name="Pocsi I."/>
            <person name="Scazzocchio C."/>
            <person name="Seiboth B."/>
            <person name="vanKuyk P.A."/>
            <person name="Wortman J."/>
            <person name="Dyer P.S."/>
            <person name="Grigoriev I.V."/>
        </authorList>
    </citation>
    <scope>NUCLEOTIDE SEQUENCE [LARGE SCALE GENOMIC DNA]</scope>
    <source>
        <strain evidence="8">CBS 583.65</strain>
    </source>
</reference>
<dbReference type="Pfam" id="PF08637">
    <property type="entry name" value="NCA2"/>
    <property type="match status" value="1"/>
</dbReference>
<evidence type="ECO:0000313" key="7">
    <source>
        <dbReference type="EMBL" id="OJJ06886.1"/>
    </source>
</evidence>
<dbReference type="Proteomes" id="UP000184073">
    <property type="component" value="Unassembled WGS sequence"/>
</dbReference>
<dbReference type="GO" id="GO:0005741">
    <property type="term" value="C:mitochondrial outer membrane"/>
    <property type="evidence" value="ECO:0007669"/>
    <property type="project" value="TreeGrafter"/>
</dbReference>
<dbReference type="PANTHER" id="PTHR28234">
    <property type="entry name" value="NUCLEAR CONTROL OF ATPASE PROTEIN 2"/>
    <property type="match status" value="1"/>
</dbReference>
<dbReference type="GeneID" id="63729017"/>
<dbReference type="InterPro" id="IPR013946">
    <property type="entry name" value="NCA2-like"/>
</dbReference>
<evidence type="ECO:0000256" key="4">
    <source>
        <dbReference type="ARBA" id="ARBA00023128"/>
    </source>
</evidence>
<dbReference type="RefSeq" id="XP_040672648.1">
    <property type="nucleotide sequence ID" value="XM_040813506.1"/>
</dbReference>
<comment type="subcellular location">
    <subcellularLocation>
        <location evidence="1">Mitochondrion membrane</location>
        <topology evidence="1">Multi-pass membrane protein</topology>
    </subcellularLocation>
</comment>
<proteinExistence type="predicted"/>
<dbReference type="AlphaFoldDB" id="A0A1L9PZK5"/>